<organism evidence="1 2">
    <name type="scientific">Dibothriocephalus latus</name>
    <name type="common">Fish tapeworm</name>
    <name type="synonym">Diphyllobothrium latum</name>
    <dbReference type="NCBI Taxonomy" id="60516"/>
    <lineage>
        <taxon>Eukaryota</taxon>
        <taxon>Metazoa</taxon>
        <taxon>Spiralia</taxon>
        <taxon>Lophotrochozoa</taxon>
        <taxon>Platyhelminthes</taxon>
        <taxon>Cestoda</taxon>
        <taxon>Eucestoda</taxon>
        <taxon>Diphyllobothriidea</taxon>
        <taxon>Diphyllobothriidae</taxon>
        <taxon>Dibothriocephalus</taxon>
    </lineage>
</organism>
<keyword evidence="2" id="KW-1185">Reference proteome</keyword>
<protein>
    <submittedName>
        <fullName evidence="1">Uncharacterized protein</fullName>
    </submittedName>
</protein>
<name>A0A3P7L677_DIBLA</name>
<evidence type="ECO:0000313" key="2">
    <source>
        <dbReference type="Proteomes" id="UP000281553"/>
    </source>
</evidence>
<gene>
    <name evidence="1" type="ORF">DILT_LOCUS8776</name>
</gene>
<proteinExistence type="predicted"/>
<evidence type="ECO:0000313" key="1">
    <source>
        <dbReference type="EMBL" id="VDN12945.1"/>
    </source>
</evidence>
<reference evidence="1 2" key="1">
    <citation type="submission" date="2018-11" db="EMBL/GenBank/DDBJ databases">
        <authorList>
            <consortium name="Pathogen Informatics"/>
        </authorList>
    </citation>
    <scope>NUCLEOTIDE SEQUENCE [LARGE SCALE GENOMIC DNA]</scope>
</reference>
<accession>A0A3P7L677</accession>
<dbReference type="EMBL" id="UYRU01055169">
    <property type="protein sequence ID" value="VDN12945.1"/>
    <property type="molecule type" value="Genomic_DNA"/>
</dbReference>
<sequence>MRRGDLPVEEPKGSSSGCRNIPVLPWNKSVTTSVSSCCGHQGTYYACQIRAQVCHGLLFNHRALTYAQSMHATEKWEKGEGANELSQVWKRDLAPVQQKPQAKVAPSQSDL</sequence>
<dbReference type="AlphaFoldDB" id="A0A3P7L677"/>
<dbReference type="Proteomes" id="UP000281553">
    <property type="component" value="Unassembled WGS sequence"/>
</dbReference>